<dbReference type="AlphaFoldDB" id="A0A810L3E0"/>
<keyword evidence="3" id="KW-1185">Reference proteome</keyword>
<proteinExistence type="predicted"/>
<accession>A0A810L3E0</accession>
<evidence type="ECO:0000313" key="2">
    <source>
        <dbReference type="EMBL" id="BCJ29479.1"/>
    </source>
</evidence>
<evidence type="ECO:0000313" key="3">
    <source>
        <dbReference type="Proteomes" id="UP000680750"/>
    </source>
</evidence>
<name>A0A810L3E0_9ACTN</name>
<protein>
    <submittedName>
        <fullName evidence="2">Uncharacterized protein</fullName>
    </submittedName>
</protein>
<sequence length="106" mass="11448">MVRPVSSREQGRHVPAETEDPAMREPTAAYVRAAEEIRAGDQVFISPAAGVHGRGCWWAMVVSRMPALVQGAVYLRVVPVDAIGSDEVTPMVCYANLSGLLVRRAS</sequence>
<reference evidence="2" key="1">
    <citation type="submission" date="2020-08" db="EMBL/GenBank/DDBJ databases">
        <title>Whole genome shotgun sequence of Actinocatenispora sera NBRC 101916.</title>
        <authorList>
            <person name="Komaki H."/>
            <person name="Tamura T."/>
        </authorList>
    </citation>
    <scope>NUCLEOTIDE SEQUENCE</scope>
    <source>
        <strain evidence="2">NBRC 101916</strain>
    </source>
</reference>
<dbReference type="Proteomes" id="UP000680750">
    <property type="component" value="Chromosome"/>
</dbReference>
<feature type="region of interest" description="Disordered" evidence="1">
    <location>
        <begin position="1"/>
        <end position="25"/>
    </location>
</feature>
<dbReference type="KEGG" id="aser:Asera_35870"/>
<evidence type="ECO:0000256" key="1">
    <source>
        <dbReference type="SAM" id="MobiDB-lite"/>
    </source>
</evidence>
<dbReference type="EMBL" id="AP023354">
    <property type="protein sequence ID" value="BCJ29479.1"/>
    <property type="molecule type" value="Genomic_DNA"/>
</dbReference>
<organism evidence="2 3">
    <name type="scientific">Actinocatenispora sera</name>
    <dbReference type="NCBI Taxonomy" id="390989"/>
    <lineage>
        <taxon>Bacteria</taxon>
        <taxon>Bacillati</taxon>
        <taxon>Actinomycetota</taxon>
        <taxon>Actinomycetes</taxon>
        <taxon>Micromonosporales</taxon>
        <taxon>Micromonosporaceae</taxon>
        <taxon>Actinocatenispora</taxon>
    </lineage>
</organism>
<gene>
    <name evidence="2" type="ORF">Asera_35870</name>
</gene>